<protein>
    <recommendedName>
        <fullName evidence="4">DUF4878 domain-containing protein</fullName>
    </recommendedName>
</protein>
<dbReference type="Proteomes" id="UP000033815">
    <property type="component" value="Unassembled WGS sequence"/>
</dbReference>
<keyword evidence="1" id="KW-1133">Transmembrane helix</keyword>
<evidence type="ECO:0000313" key="3">
    <source>
        <dbReference type="Proteomes" id="UP000033815"/>
    </source>
</evidence>
<sequence length="194" mass="22457">MNENVKTNVKKILMLLGLTFVIVFGVLIWVGNNTEKLNEKIRDWQSQKYEQALQKYIDEMRARYAADTDGGKTLEETIDLFINALKAGDIEKASKYYVLEKQEEELNFLRKISMENGNVQQSLEFYVDLMKNGIKKCNDQMDRCTISYYYVSTEDRVLGVKGRSEKILVPAGEKSLRSESFSFNSYANIWKIGE</sequence>
<reference evidence="2 3" key="1">
    <citation type="journal article" date="2015" name="Nature">
        <title>rRNA introns, odd ribosomes, and small enigmatic genomes across a large radiation of phyla.</title>
        <authorList>
            <person name="Brown C.T."/>
            <person name="Hug L.A."/>
            <person name="Thomas B.C."/>
            <person name="Sharon I."/>
            <person name="Castelle C.J."/>
            <person name="Singh A."/>
            <person name="Wilkins M.J."/>
            <person name="Williams K.H."/>
            <person name="Banfield J.F."/>
        </authorList>
    </citation>
    <scope>NUCLEOTIDE SEQUENCE [LARGE SCALE GENOMIC DNA]</scope>
</reference>
<accession>A0A837IDQ1</accession>
<feature type="transmembrane region" description="Helical" evidence="1">
    <location>
        <begin position="12"/>
        <end position="31"/>
    </location>
</feature>
<proteinExistence type="predicted"/>
<comment type="caution">
    <text evidence="2">The sequence shown here is derived from an EMBL/GenBank/DDBJ whole genome shotgun (WGS) entry which is preliminary data.</text>
</comment>
<name>A0A837IDQ1_9BACT</name>
<evidence type="ECO:0008006" key="4">
    <source>
        <dbReference type="Google" id="ProtNLM"/>
    </source>
</evidence>
<evidence type="ECO:0000313" key="2">
    <source>
        <dbReference type="EMBL" id="KKT37020.1"/>
    </source>
</evidence>
<evidence type="ECO:0000256" key="1">
    <source>
        <dbReference type="SAM" id="Phobius"/>
    </source>
</evidence>
<keyword evidence="1" id="KW-0812">Transmembrane</keyword>
<dbReference type="EMBL" id="LCHP01000003">
    <property type="protein sequence ID" value="KKT37020.1"/>
    <property type="molecule type" value="Genomic_DNA"/>
</dbReference>
<keyword evidence="1" id="KW-0472">Membrane</keyword>
<dbReference type="AlphaFoldDB" id="A0A837IDQ1"/>
<organism evidence="2 3">
    <name type="scientific">Candidatus Nomurabacteria bacterium GW2011_GWB1_44_12</name>
    <dbReference type="NCBI Taxonomy" id="1618748"/>
    <lineage>
        <taxon>Bacteria</taxon>
        <taxon>Candidatus Nomuraibacteriota</taxon>
    </lineage>
</organism>
<gene>
    <name evidence="2" type="ORF">UW25_C0003G0026</name>
</gene>